<dbReference type="Gene3D" id="3.10.100.10">
    <property type="entry name" value="Mannose-Binding Protein A, subunit A"/>
    <property type="match status" value="1"/>
</dbReference>
<accession>A0A6P4ZNV1</accession>
<evidence type="ECO:0000256" key="1">
    <source>
        <dbReference type="ARBA" id="ARBA00022734"/>
    </source>
</evidence>
<dbReference type="InterPro" id="IPR051663">
    <property type="entry name" value="CLec_Tetranectin-domain"/>
</dbReference>
<keyword evidence="4" id="KW-0175">Coiled coil</keyword>
<dbReference type="SMART" id="SM00034">
    <property type="entry name" value="CLECT"/>
    <property type="match status" value="1"/>
</dbReference>
<keyword evidence="3" id="KW-0176">Collagen</keyword>
<dbReference type="GO" id="GO:0005581">
    <property type="term" value="C:collagen trimer"/>
    <property type="evidence" value="ECO:0007669"/>
    <property type="project" value="UniProtKB-KW"/>
</dbReference>
<evidence type="ECO:0000259" key="7">
    <source>
        <dbReference type="PROSITE" id="PS50041"/>
    </source>
</evidence>
<dbReference type="OrthoDB" id="441660at2759"/>
<evidence type="ECO:0000256" key="3">
    <source>
        <dbReference type="ARBA" id="ARBA00023119"/>
    </source>
</evidence>
<dbReference type="GO" id="GO:0030246">
    <property type="term" value="F:carbohydrate binding"/>
    <property type="evidence" value="ECO:0007669"/>
    <property type="project" value="UniProtKB-KW"/>
</dbReference>
<gene>
    <name evidence="9" type="primary">LOC109476258</name>
</gene>
<dbReference type="CDD" id="cd00037">
    <property type="entry name" value="CLECT"/>
    <property type="match status" value="1"/>
</dbReference>
<dbReference type="Pfam" id="PF01391">
    <property type="entry name" value="Collagen"/>
    <property type="match status" value="1"/>
</dbReference>
<feature type="region of interest" description="Disordered" evidence="5">
    <location>
        <begin position="163"/>
        <end position="257"/>
    </location>
</feature>
<keyword evidence="2" id="KW-0106">Calcium</keyword>
<organism evidence="8 9">
    <name type="scientific">Branchiostoma belcheri</name>
    <name type="common">Amphioxus</name>
    <dbReference type="NCBI Taxonomy" id="7741"/>
    <lineage>
        <taxon>Eukaryota</taxon>
        <taxon>Metazoa</taxon>
        <taxon>Chordata</taxon>
        <taxon>Cephalochordata</taxon>
        <taxon>Leptocardii</taxon>
        <taxon>Amphioxiformes</taxon>
        <taxon>Branchiostomatidae</taxon>
        <taxon>Branchiostoma</taxon>
    </lineage>
</organism>
<evidence type="ECO:0000256" key="2">
    <source>
        <dbReference type="ARBA" id="ARBA00022837"/>
    </source>
</evidence>
<feature type="region of interest" description="Disordered" evidence="5">
    <location>
        <begin position="1"/>
        <end position="84"/>
    </location>
</feature>
<name>A0A6P4ZNV1_BRABE</name>
<feature type="domain" description="C-type lectin" evidence="7">
    <location>
        <begin position="262"/>
        <end position="364"/>
    </location>
</feature>
<keyword evidence="8" id="KW-1185">Reference proteome</keyword>
<keyword evidence="6" id="KW-0812">Transmembrane</keyword>
<dbReference type="InterPro" id="IPR001304">
    <property type="entry name" value="C-type_lectin-like"/>
</dbReference>
<evidence type="ECO:0000256" key="4">
    <source>
        <dbReference type="SAM" id="Coils"/>
    </source>
</evidence>
<keyword evidence="6" id="KW-1133">Transmembrane helix</keyword>
<reference evidence="9" key="1">
    <citation type="submission" date="2025-08" db="UniProtKB">
        <authorList>
            <consortium name="RefSeq"/>
        </authorList>
    </citation>
    <scope>IDENTIFICATION</scope>
    <source>
        <tissue evidence="9">Gonad</tissue>
    </source>
</reference>
<dbReference type="InterPro" id="IPR016186">
    <property type="entry name" value="C-type_lectin-like/link_sf"/>
</dbReference>
<protein>
    <submittedName>
        <fullName evidence="9">Collectin-12-like</fullName>
    </submittedName>
</protein>
<dbReference type="PROSITE" id="PS50041">
    <property type="entry name" value="C_TYPE_LECTIN_2"/>
    <property type="match status" value="1"/>
</dbReference>
<feature type="compositionally biased region" description="Gly residues" evidence="5">
    <location>
        <begin position="220"/>
        <end position="229"/>
    </location>
</feature>
<dbReference type="PANTHER" id="PTHR22799:SF6">
    <property type="entry name" value="C-TYPE LECTIN DOMAIN FAMILY 4 MEMBER M-LIKE"/>
    <property type="match status" value="1"/>
</dbReference>
<evidence type="ECO:0000313" key="9">
    <source>
        <dbReference type="RefSeq" id="XP_019632702.1"/>
    </source>
</evidence>
<dbReference type="GeneID" id="109476258"/>
<dbReference type="Pfam" id="PF00059">
    <property type="entry name" value="Lectin_C"/>
    <property type="match status" value="1"/>
</dbReference>
<evidence type="ECO:0000256" key="6">
    <source>
        <dbReference type="SAM" id="Phobius"/>
    </source>
</evidence>
<sequence length="393" mass="42477">MYEQAHPVRIPRSGPGNRQTSGPPSQPTPVHQSGSRGRVRHGNGSSDKLQEDPETSSHTYEEAEAVKRHATYTSADRTYPGGGSDRRGLCSFIRSHRICIAAGIAVLLSLVSVGLVPLTFINKQEMSQLFTTVDALKRDLDNEQNRTASLEQILYELRKTLGRLNDPNKNHQSAGPPGPPGERGDTGPVGHPGERGDTGPVGPPGQRGDTGPVGPAGPPGERGGTGPMGPAGPPGERGDTGTGPVGPAGPPRVSCPTGYTRWRETCFKPVKLSMSFSDAAEACRQDGGTLAMPRDAETNDFLYTLQQRSRFGGYHWIGLQYCPEEDRWKWMDGSALGEFNSWENGKPTKPHPLSHIAQNRKIWRILEYETGVTRIQSSICQVTPGTSRKNTVC</sequence>
<dbReference type="SUPFAM" id="SSF56436">
    <property type="entry name" value="C-type lectin-like"/>
    <property type="match status" value="1"/>
</dbReference>
<keyword evidence="6" id="KW-0472">Membrane</keyword>
<dbReference type="InterPro" id="IPR008160">
    <property type="entry name" value="Collagen"/>
</dbReference>
<evidence type="ECO:0000313" key="8">
    <source>
        <dbReference type="Proteomes" id="UP000515135"/>
    </source>
</evidence>
<keyword evidence="1" id="KW-0430">Lectin</keyword>
<dbReference type="RefSeq" id="XP_019632702.1">
    <property type="nucleotide sequence ID" value="XM_019777143.1"/>
</dbReference>
<dbReference type="KEGG" id="bbel:109476258"/>
<feature type="transmembrane region" description="Helical" evidence="6">
    <location>
        <begin position="98"/>
        <end position="120"/>
    </location>
</feature>
<evidence type="ECO:0000256" key="5">
    <source>
        <dbReference type="SAM" id="MobiDB-lite"/>
    </source>
</evidence>
<dbReference type="Proteomes" id="UP000515135">
    <property type="component" value="Unplaced"/>
</dbReference>
<dbReference type="InterPro" id="IPR016187">
    <property type="entry name" value="CTDL_fold"/>
</dbReference>
<feature type="coiled-coil region" evidence="4">
    <location>
        <begin position="126"/>
        <end position="153"/>
    </location>
</feature>
<dbReference type="AlphaFoldDB" id="A0A6P4ZNV1"/>
<proteinExistence type="predicted"/>
<dbReference type="PANTHER" id="PTHR22799">
    <property type="entry name" value="TETRANECTIN-RELATED"/>
    <property type="match status" value="1"/>
</dbReference>
<feature type="compositionally biased region" description="Polar residues" evidence="5">
    <location>
        <begin position="16"/>
        <end position="35"/>
    </location>
</feature>